<sequence length="707" mass="79544">MPSSFEKVVVSESGVELAYTDSGAVESKSGSYTTVIAIHGMFFAAPVFKKVQACASSKGVRIIALNRRNYSGSTPFTPEEFNVLVNGSDEEKHSWLKERGHEIARFIVALIKEKNLPKISPDGKTGGIVILGWSVGAGEANAVIAHADTLEAETRSILGAYVRGLILHEAAPLLYGLPMPEKNWAPFAVETIPPELRFPYFNQWVTAYFDHGDLSKRDLNSLEYVLPSSSRSGTIFRMSKVEQQEMIGSNDESAGDGPYIMGFTPQLNAVFRKALFDQSTKALFPKLKISCLAGEKSAAFGIAGVWSIEEEATKLGVADSINFTIAPGFNHFTHWDAPESTVDLYLQLTNAAPISISESQSRPEVKVQQARWVELQPLLLEHGYQLRPRYHPNWKPSWKGPWNFYKHMCDCPDWIGLRRPNLIDAIRMKDGAKVVIKQVILEYDNVPILQYLNSAEMRKDSRNNAVPLLDVIPLPGKAEDDSKHYMLLVMPMLFPFMSLHLPFRHVKEVIDALDQLIQGLQFLHKHNVAHRDACRLNFMMDPTNVIPSSFHHAKDFYQPDGKTRIDFRDRCSVVPVKYYLIDFETAERFAPNVGCVGFYGQVKDLGAVIRKFIEEYEGLDFLAPLSEAMRHDDPEIRLTAGKSLEKFQNIVSLLEEADFSREIWIRNSAPELRVVQTIPPKVKPSSFCNPFLSAFRTCIWWGTSLAN</sequence>
<evidence type="ECO:0000313" key="1">
    <source>
        <dbReference type="EMBL" id="PPQ93339.1"/>
    </source>
</evidence>
<dbReference type="Gene3D" id="3.40.50.1820">
    <property type="entry name" value="alpha/beta hydrolase"/>
    <property type="match status" value="1"/>
</dbReference>
<dbReference type="Gene3D" id="1.10.510.10">
    <property type="entry name" value="Transferase(Phosphotransferase) domain 1"/>
    <property type="match status" value="1"/>
</dbReference>
<dbReference type="Gene3D" id="3.30.200.20">
    <property type="entry name" value="Phosphorylase Kinase, domain 1"/>
    <property type="match status" value="1"/>
</dbReference>
<dbReference type="Proteomes" id="UP000283269">
    <property type="component" value="Unassembled WGS sequence"/>
</dbReference>
<evidence type="ECO:0000313" key="2">
    <source>
        <dbReference type="Proteomes" id="UP000283269"/>
    </source>
</evidence>
<organism evidence="1 2">
    <name type="scientific">Psilocybe cyanescens</name>
    <dbReference type="NCBI Taxonomy" id="93625"/>
    <lineage>
        <taxon>Eukaryota</taxon>
        <taxon>Fungi</taxon>
        <taxon>Dikarya</taxon>
        <taxon>Basidiomycota</taxon>
        <taxon>Agaricomycotina</taxon>
        <taxon>Agaricomycetes</taxon>
        <taxon>Agaricomycetidae</taxon>
        <taxon>Agaricales</taxon>
        <taxon>Agaricineae</taxon>
        <taxon>Strophariaceae</taxon>
        <taxon>Psilocybe</taxon>
    </lineage>
</organism>
<dbReference type="SUPFAM" id="SSF56112">
    <property type="entry name" value="Protein kinase-like (PK-like)"/>
    <property type="match status" value="1"/>
</dbReference>
<dbReference type="EMBL" id="NHYD01000787">
    <property type="protein sequence ID" value="PPQ93339.1"/>
    <property type="molecule type" value="Genomic_DNA"/>
</dbReference>
<dbReference type="InterPro" id="IPR029058">
    <property type="entry name" value="AB_hydrolase_fold"/>
</dbReference>
<dbReference type="InParanoid" id="A0A409XRA0"/>
<dbReference type="AlphaFoldDB" id="A0A409XRA0"/>
<dbReference type="InterPro" id="IPR011009">
    <property type="entry name" value="Kinase-like_dom_sf"/>
</dbReference>
<dbReference type="SUPFAM" id="SSF53474">
    <property type="entry name" value="alpha/beta-Hydrolases"/>
    <property type="match status" value="1"/>
</dbReference>
<proteinExistence type="predicted"/>
<gene>
    <name evidence="1" type="ORF">CVT25_014468</name>
</gene>
<keyword evidence="2" id="KW-1185">Reference proteome</keyword>
<comment type="caution">
    <text evidence="1">The sequence shown here is derived from an EMBL/GenBank/DDBJ whole genome shotgun (WGS) entry which is preliminary data.</text>
</comment>
<accession>A0A409XRA0</accession>
<protein>
    <submittedName>
        <fullName evidence="1">Uncharacterized protein</fullName>
    </submittedName>
</protein>
<dbReference type="OrthoDB" id="3251587at2759"/>
<reference evidence="1 2" key="1">
    <citation type="journal article" date="2018" name="Evol. Lett.">
        <title>Horizontal gene cluster transfer increased hallucinogenic mushroom diversity.</title>
        <authorList>
            <person name="Reynolds H.T."/>
            <person name="Vijayakumar V."/>
            <person name="Gluck-Thaler E."/>
            <person name="Korotkin H.B."/>
            <person name="Matheny P.B."/>
            <person name="Slot J.C."/>
        </authorList>
    </citation>
    <scope>NUCLEOTIDE SEQUENCE [LARGE SCALE GENOMIC DNA]</scope>
    <source>
        <strain evidence="1 2">2631</strain>
    </source>
</reference>
<name>A0A409XRA0_PSICY</name>